<keyword evidence="5" id="KW-1185">Reference proteome</keyword>
<dbReference type="Proteomes" id="UP000015101">
    <property type="component" value="Unassembled WGS sequence"/>
</dbReference>
<organism evidence="4 5">
    <name type="scientific">Helobdella robusta</name>
    <name type="common">Californian leech</name>
    <dbReference type="NCBI Taxonomy" id="6412"/>
    <lineage>
        <taxon>Eukaryota</taxon>
        <taxon>Metazoa</taxon>
        <taxon>Spiralia</taxon>
        <taxon>Lophotrochozoa</taxon>
        <taxon>Annelida</taxon>
        <taxon>Clitellata</taxon>
        <taxon>Hirudinea</taxon>
        <taxon>Rhynchobdellida</taxon>
        <taxon>Glossiphoniidae</taxon>
        <taxon>Helobdella</taxon>
    </lineage>
</organism>
<dbReference type="AlphaFoldDB" id="T1EWC7"/>
<dbReference type="GeneID" id="20200877"/>
<evidence type="ECO:0000313" key="5">
    <source>
        <dbReference type="Proteomes" id="UP000015101"/>
    </source>
</evidence>
<feature type="region of interest" description="Disordered" evidence="2">
    <location>
        <begin position="204"/>
        <end position="223"/>
    </location>
</feature>
<sequence>MRRQKRAPARRPNKVRPAARVTTVKNKEVDDEEGEEVESIQQPGLANPPRDEPSRVDANILSPDKNGRNRNVLGVIIYVLYKYVCCPKKDENAINTLLGRPGYHDAKTFQEMIEVKKKEEERAMKEAINRQDRLDKELLLEEIKAQKIEDVGLEIKKLAEKRQKEKKKTKDSLKVKTNQLEKMAKLLEEERMLEKKIEFSRKKMKRRRKRRVKKKEKDNFYID</sequence>
<feature type="compositionally biased region" description="Basic residues" evidence="2">
    <location>
        <begin position="204"/>
        <end position="214"/>
    </location>
</feature>
<dbReference type="HOGENOM" id="CLU_1241322_0_0_1"/>
<dbReference type="KEGG" id="hro:HELRODRAFT_165161"/>
<protein>
    <submittedName>
        <fullName evidence="3 4">Uncharacterized protein</fullName>
    </submittedName>
</protein>
<name>T1EWC7_HELRO</name>
<proteinExistence type="predicted"/>
<feature type="compositionally biased region" description="Basic residues" evidence="2">
    <location>
        <begin position="1"/>
        <end position="14"/>
    </location>
</feature>
<reference evidence="5" key="1">
    <citation type="submission" date="2012-12" db="EMBL/GenBank/DDBJ databases">
        <authorList>
            <person name="Hellsten U."/>
            <person name="Grimwood J."/>
            <person name="Chapman J.A."/>
            <person name="Shapiro H."/>
            <person name="Aerts A."/>
            <person name="Otillar R.P."/>
            <person name="Terry A.Y."/>
            <person name="Boore J.L."/>
            <person name="Simakov O."/>
            <person name="Marletaz F."/>
            <person name="Cho S.-J."/>
            <person name="Edsinger-Gonzales E."/>
            <person name="Havlak P."/>
            <person name="Kuo D.-H."/>
            <person name="Larsson T."/>
            <person name="Lv J."/>
            <person name="Arendt D."/>
            <person name="Savage R."/>
            <person name="Osoegawa K."/>
            <person name="de Jong P."/>
            <person name="Lindberg D.R."/>
            <person name="Seaver E.C."/>
            <person name="Weisblat D.A."/>
            <person name="Putnam N.H."/>
            <person name="Grigoriev I.V."/>
            <person name="Rokhsar D.S."/>
        </authorList>
    </citation>
    <scope>NUCLEOTIDE SEQUENCE</scope>
</reference>
<evidence type="ECO:0000256" key="1">
    <source>
        <dbReference type="SAM" id="Coils"/>
    </source>
</evidence>
<feature type="region of interest" description="Disordered" evidence="2">
    <location>
        <begin position="1"/>
        <end position="63"/>
    </location>
</feature>
<accession>T1EWC7</accession>
<evidence type="ECO:0000313" key="3">
    <source>
        <dbReference type="EMBL" id="ESN93006.1"/>
    </source>
</evidence>
<dbReference type="CTD" id="20200877"/>
<dbReference type="RefSeq" id="XP_009029273.1">
    <property type="nucleotide sequence ID" value="XM_009031025.1"/>
</dbReference>
<dbReference type="InParanoid" id="T1EWC7"/>
<evidence type="ECO:0000256" key="2">
    <source>
        <dbReference type="SAM" id="MobiDB-lite"/>
    </source>
</evidence>
<evidence type="ECO:0000313" key="4">
    <source>
        <dbReference type="EnsemblMetazoa" id="HelroP165161"/>
    </source>
</evidence>
<gene>
    <name evidence="4" type="primary">20200877</name>
    <name evidence="3" type="ORF">HELRODRAFT_165161</name>
</gene>
<dbReference type="EMBL" id="KB097639">
    <property type="protein sequence ID" value="ESN93006.1"/>
    <property type="molecule type" value="Genomic_DNA"/>
</dbReference>
<dbReference type="EnsemblMetazoa" id="HelroT165161">
    <property type="protein sequence ID" value="HelroP165161"/>
    <property type="gene ID" value="HelroG165161"/>
</dbReference>
<reference evidence="4" key="3">
    <citation type="submission" date="2015-06" db="UniProtKB">
        <authorList>
            <consortium name="EnsemblMetazoa"/>
        </authorList>
    </citation>
    <scope>IDENTIFICATION</scope>
</reference>
<reference evidence="3 5" key="2">
    <citation type="journal article" date="2013" name="Nature">
        <title>Insights into bilaterian evolution from three spiralian genomes.</title>
        <authorList>
            <person name="Simakov O."/>
            <person name="Marletaz F."/>
            <person name="Cho S.J."/>
            <person name="Edsinger-Gonzales E."/>
            <person name="Havlak P."/>
            <person name="Hellsten U."/>
            <person name="Kuo D.H."/>
            <person name="Larsson T."/>
            <person name="Lv J."/>
            <person name="Arendt D."/>
            <person name="Savage R."/>
            <person name="Osoegawa K."/>
            <person name="de Jong P."/>
            <person name="Grimwood J."/>
            <person name="Chapman J.A."/>
            <person name="Shapiro H."/>
            <person name="Aerts A."/>
            <person name="Otillar R.P."/>
            <person name="Terry A.Y."/>
            <person name="Boore J.L."/>
            <person name="Grigoriev I.V."/>
            <person name="Lindberg D.R."/>
            <person name="Seaver E.C."/>
            <person name="Weisblat D.A."/>
            <person name="Putnam N.H."/>
            <person name="Rokhsar D.S."/>
        </authorList>
    </citation>
    <scope>NUCLEOTIDE SEQUENCE</scope>
</reference>
<dbReference type="EMBL" id="AMQM01001963">
    <property type="status" value="NOT_ANNOTATED_CDS"/>
    <property type="molecule type" value="Genomic_DNA"/>
</dbReference>
<keyword evidence="1" id="KW-0175">Coiled coil</keyword>
<feature type="coiled-coil region" evidence="1">
    <location>
        <begin position="110"/>
        <end position="203"/>
    </location>
</feature>
<feature type="compositionally biased region" description="Acidic residues" evidence="2">
    <location>
        <begin position="29"/>
        <end position="38"/>
    </location>
</feature>